<evidence type="ECO:0000313" key="2">
    <source>
        <dbReference type="Proteomes" id="UP001225761"/>
    </source>
</evidence>
<sequence>MKLAIMQPYIFPYIGYFQLIKAVDKFVIYDDVNFINRGWINRNRILVNGKDSLFTIPLKEASQNKLINEIEVNWDDAWKSKWLKTLEQSYKKAPYFQQVRPIIEQTLEQEKTIFSEIIVENLKLINVYLGITTEIISSSSIYQNTELKAQTRIVDICLQEKANHYINPIGGIELYQREVFEKQGMQLNFIKSKPVQYPQLKNDFVPWLSIIDVLMFNSVEQIQTFLDSYELV</sequence>
<keyword evidence="2" id="KW-1185">Reference proteome</keyword>
<accession>A0ABT6YZ65</accession>
<comment type="caution">
    <text evidence="1">The sequence shown here is derived from an EMBL/GenBank/DDBJ whole genome shotgun (WGS) entry which is preliminary data.</text>
</comment>
<organism evidence="1 2">
    <name type="scientific">Flectobacillus rivi</name>
    <dbReference type="NCBI Taxonomy" id="2984209"/>
    <lineage>
        <taxon>Bacteria</taxon>
        <taxon>Pseudomonadati</taxon>
        <taxon>Bacteroidota</taxon>
        <taxon>Cytophagia</taxon>
        <taxon>Cytophagales</taxon>
        <taxon>Flectobacillaceae</taxon>
        <taxon>Flectobacillus</taxon>
    </lineage>
</organism>
<dbReference type="Proteomes" id="UP001225761">
    <property type="component" value="Unassembled WGS sequence"/>
</dbReference>
<proteinExistence type="predicted"/>
<name>A0ABT6YZ65_9BACT</name>
<dbReference type="Pfam" id="PF08889">
    <property type="entry name" value="WbqC"/>
    <property type="match status" value="1"/>
</dbReference>
<gene>
    <name evidence="1" type="ORF">QM481_06505</name>
</gene>
<protein>
    <submittedName>
        <fullName evidence="1">WbqC family protein</fullName>
    </submittedName>
</protein>
<dbReference type="InterPro" id="IPR014985">
    <property type="entry name" value="WbqC"/>
</dbReference>
<dbReference type="EMBL" id="JASHIE010000004">
    <property type="protein sequence ID" value="MDI9874171.1"/>
    <property type="molecule type" value="Genomic_DNA"/>
</dbReference>
<evidence type="ECO:0000313" key="1">
    <source>
        <dbReference type="EMBL" id="MDI9874171.1"/>
    </source>
</evidence>
<dbReference type="RefSeq" id="WP_283381135.1">
    <property type="nucleotide sequence ID" value="NZ_JASHIE010000004.1"/>
</dbReference>
<reference evidence="1 2" key="1">
    <citation type="submission" date="2023-05" db="EMBL/GenBank/DDBJ databases">
        <title>Novel species of genus Flectobacillus isolated from stream in China.</title>
        <authorList>
            <person name="Lu H."/>
        </authorList>
    </citation>
    <scope>NUCLEOTIDE SEQUENCE [LARGE SCALE GENOMIC DNA]</scope>
    <source>
        <strain evidence="1 2">LFS242W</strain>
    </source>
</reference>